<dbReference type="GO" id="GO:0003984">
    <property type="term" value="F:acetolactate synthase activity"/>
    <property type="evidence" value="ECO:0007669"/>
    <property type="project" value="TreeGrafter"/>
</dbReference>
<feature type="domain" description="Thiamine pyrophosphate enzyme TPP-binding" evidence="5">
    <location>
        <begin position="422"/>
        <end position="567"/>
    </location>
</feature>
<evidence type="ECO:0000256" key="2">
    <source>
        <dbReference type="ARBA" id="ARBA00023052"/>
    </source>
</evidence>
<dbReference type="GO" id="GO:0000287">
    <property type="term" value="F:magnesium ion binding"/>
    <property type="evidence" value="ECO:0007669"/>
    <property type="project" value="InterPro"/>
</dbReference>
<dbReference type="SUPFAM" id="SSF52467">
    <property type="entry name" value="DHS-like NAD/FAD-binding domain"/>
    <property type="match status" value="1"/>
</dbReference>
<dbReference type="GO" id="GO:0005948">
    <property type="term" value="C:acetolactate synthase complex"/>
    <property type="evidence" value="ECO:0007669"/>
    <property type="project" value="TreeGrafter"/>
</dbReference>
<feature type="domain" description="Thiamine pyrophosphate enzyme N-terminal TPP-binding" evidence="6">
    <location>
        <begin position="17"/>
        <end position="144"/>
    </location>
</feature>
<evidence type="ECO:0000259" key="4">
    <source>
        <dbReference type="Pfam" id="PF00205"/>
    </source>
</evidence>
<dbReference type="InterPro" id="IPR011766">
    <property type="entry name" value="TPP_enzyme_TPP-bd"/>
</dbReference>
<evidence type="ECO:0000259" key="6">
    <source>
        <dbReference type="Pfam" id="PF02776"/>
    </source>
</evidence>
<gene>
    <name evidence="7" type="ORF">EPA99_18130</name>
</gene>
<dbReference type="GO" id="GO:0030976">
    <property type="term" value="F:thiamine pyrophosphate binding"/>
    <property type="evidence" value="ECO:0007669"/>
    <property type="project" value="InterPro"/>
</dbReference>
<dbReference type="InterPro" id="IPR029035">
    <property type="entry name" value="DHS-like_NAD/FAD-binding_dom"/>
</dbReference>
<feature type="domain" description="Thiamine pyrophosphate enzyme central" evidence="4">
    <location>
        <begin position="218"/>
        <end position="347"/>
    </location>
</feature>
<dbReference type="InterPro" id="IPR045229">
    <property type="entry name" value="TPP_enz"/>
</dbReference>
<dbReference type="Pfam" id="PF02775">
    <property type="entry name" value="TPP_enzyme_C"/>
    <property type="match status" value="1"/>
</dbReference>
<evidence type="ECO:0000256" key="3">
    <source>
        <dbReference type="RuleBase" id="RU362132"/>
    </source>
</evidence>
<dbReference type="InterPro" id="IPR012000">
    <property type="entry name" value="Thiamin_PyroP_enz_cen_dom"/>
</dbReference>
<comment type="caution">
    <text evidence="7">The sequence shown here is derived from an EMBL/GenBank/DDBJ whole genome shotgun (WGS) entry which is preliminary data.</text>
</comment>
<keyword evidence="2 3" id="KW-0786">Thiamine pyrophosphate</keyword>
<dbReference type="PANTHER" id="PTHR18968:SF13">
    <property type="entry name" value="ACETOLACTATE SYNTHASE CATALYTIC SUBUNIT, MITOCHONDRIAL"/>
    <property type="match status" value="1"/>
</dbReference>
<dbReference type="InterPro" id="IPR029061">
    <property type="entry name" value="THDP-binding"/>
</dbReference>
<keyword evidence="8" id="KW-1185">Reference proteome</keyword>
<dbReference type="AlphaFoldDB" id="A0A4Q1JQU1"/>
<dbReference type="SUPFAM" id="SSF52518">
    <property type="entry name" value="Thiamin diphosphate-binding fold (THDP-binding)"/>
    <property type="match status" value="2"/>
</dbReference>
<evidence type="ECO:0000313" key="7">
    <source>
        <dbReference type="EMBL" id="RXQ99136.1"/>
    </source>
</evidence>
<sequence>MTAATALPAASSQDDSAADVFVRSLAQAGVRYFFANGGTDFPPIAEAFARAAREGAPSPVPMVIPHENLAVAMAHGSYMIDGQPQAVMVHVNVGTANTINAALDASRDQTPVLLFAGRSPYSEQGRHGTRTRYIHWAQEMFDQAGMIREAVKWDYELHLPEQAGDIVRRAMQVAMTSPRGPTYVTLPRDVLAESVGASLAAPTPLKAPAPPRPDPEDIDALAGWIRQARHPVIVTASAGRTLAGFEALSSFAERFGIPVAVFHPRFQNISAEHPLFAGYDPAPLLAEADLVIALDCDVPWVPAVQAPPPDCRVAHLGEDPVYARYPMRSFRTDLAVTGTADVLLQALAEAIDLRGGVDADLRQARTTANAARQQRLRAQWQQAAAQPEGAITPEWISACLHQAVGEDAIIVNEYPLRQPQCPQTQPNTYFGLSPAGGLGWGLGAALGAKLAAPDRLVVATLGDGAYIFANPTACHWVGQAHDLPVLTVIFNNALYGAVRNSTKAMYGQGHAAQDAHRMLAELSPSPRFEHAVQASGGLGLRVEHADDLPDALAQAVAAVRGGRQALVNVICEY</sequence>
<protein>
    <submittedName>
        <fullName evidence="7">Thiamine pyrophosphate-requiring protein</fullName>
    </submittedName>
</protein>
<dbReference type="InterPro" id="IPR012001">
    <property type="entry name" value="Thiamin_PyroP_enz_TPP-bd_dom"/>
</dbReference>
<dbReference type="Proteomes" id="UP000289784">
    <property type="component" value="Unassembled WGS sequence"/>
</dbReference>
<dbReference type="EMBL" id="SAWZ01000016">
    <property type="protein sequence ID" value="RXQ99136.1"/>
    <property type="molecule type" value="Genomic_DNA"/>
</dbReference>
<dbReference type="Gene3D" id="3.40.50.970">
    <property type="match status" value="2"/>
</dbReference>
<dbReference type="RefSeq" id="WP_129472671.1">
    <property type="nucleotide sequence ID" value="NZ_SAWZ01000016.1"/>
</dbReference>
<evidence type="ECO:0000256" key="1">
    <source>
        <dbReference type="ARBA" id="ARBA00007812"/>
    </source>
</evidence>
<dbReference type="Pfam" id="PF00205">
    <property type="entry name" value="TPP_enzyme_M"/>
    <property type="match status" value="1"/>
</dbReference>
<dbReference type="GO" id="GO:0050660">
    <property type="term" value="F:flavin adenine dinucleotide binding"/>
    <property type="evidence" value="ECO:0007669"/>
    <property type="project" value="TreeGrafter"/>
</dbReference>
<comment type="similarity">
    <text evidence="1 3">Belongs to the TPP enzyme family.</text>
</comment>
<dbReference type="CDD" id="cd07035">
    <property type="entry name" value="TPP_PYR_POX_like"/>
    <property type="match status" value="1"/>
</dbReference>
<proteinExistence type="inferred from homology"/>
<dbReference type="PANTHER" id="PTHR18968">
    <property type="entry name" value="THIAMINE PYROPHOSPHATE ENZYMES"/>
    <property type="match status" value="1"/>
</dbReference>
<dbReference type="GO" id="GO:0009099">
    <property type="term" value="P:L-valine biosynthetic process"/>
    <property type="evidence" value="ECO:0007669"/>
    <property type="project" value="TreeGrafter"/>
</dbReference>
<organism evidence="7 8">
    <name type="scientific">Pseudoxanthomonas composti</name>
    <dbReference type="NCBI Taxonomy" id="2137479"/>
    <lineage>
        <taxon>Bacteria</taxon>
        <taxon>Pseudomonadati</taxon>
        <taxon>Pseudomonadota</taxon>
        <taxon>Gammaproteobacteria</taxon>
        <taxon>Lysobacterales</taxon>
        <taxon>Lysobacteraceae</taxon>
        <taxon>Pseudoxanthomonas</taxon>
    </lineage>
</organism>
<dbReference type="Pfam" id="PF02776">
    <property type="entry name" value="TPP_enzyme_N"/>
    <property type="match status" value="1"/>
</dbReference>
<accession>A0A4Q1JQU1</accession>
<reference evidence="7 8" key="1">
    <citation type="submission" date="2019-01" db="EMBL/GenBank/DDBJ databases">
        <title>Pseudoxanthomonas composti sp. nov., isolated from compost.</title>
        <authorList>
            <person name="Yang G."/>
        </authorList>
    </citation>
    <scope>NUCLEOTIDE SEQUENCE [LARGE SCALE GENOMIC DNA]</scope>
    <source>
        <strain evidence="7 8">GSS15</strain>
    </source>
</reference>
<dbReference type="Gene3D" id="3.40.50.1220">
    <property type="entry name" value="TPP-binding domain"/>
    <property type="match status" value="1"/>
</dbReference>
<dbReference type="NCBIfam" id="NF006203">
    <property type="entry name" value="PRK08327.1"/>
    <property type="match status" value="1"/>
</dbReference>
<dbReference type="GO" id="GO:0009097">
    <property type="term" value="P:isoleucine biosynthetic process"/>
    <property type="evidence" value="ECO:0007669"/>
    <property type="project" value="TreeGrafter"/>
</dbReference>
<name>A0A4Q1JQU1_9GAMM</name>
<dbReference type="OrthoDB" id="9773408at2"/>
<evidence type="ECO:0000259" key="5">
    <source>
        <dbReference type="Pfam" id="PF02775"/>
    </source>
</evidence>
<evidence type="ECO:0000313" key="8">
    <source>
        <dbReference type="Proteomes" id="UP000289784"/>
    </source>
</evidence>